<dbReference type="Gene3D" id="3.30.70.1070">
    <property type="entry name" value="Sporulation related repeat"/>
    <property type="match status" value="1"/>
</dbReference>
<gene>
    <name evidence="5" type="ORF">EI16_01065</name>
</gene>
<keyword evidence="3" id="KW-1133">Transmembrane helix</keyword>
<evidence type="ECO:0000256" key="3">
    <source>
        <dbReference type="SAM" id="Phobius"/>
    </source>
</evidence>
<evidence type="ECO:0000256" key="1">
    <source>
        <dbReference type="SAM" id="Coils"/>
    </source>
</evidence>
<reference evidence="5 6" key="1">
    <citation type="submission" date="2014-04" db="EMBL/GenBank/DDBJ databases">
        <title>Draft genome sequence of Hydrogenovibrio marinus MH-110, a model organism for aerobic H2 metabolism.</title>
        <authorList>
            <person name="Cha H.J."/>
            <person name="Jo B.H."/>
            <person name="Hwang B.H."/>
        </authorList>
    </citation>
    <scope>NUCLEOTIDE SEQUENCE [LARGE SCALE GENOMIC DNA]</scope>
    <source>
        <strain evidence="5 6">MH-110</strain>
    </source>
</reference>
<sequence length="389" mass="42848">MAQTISELEKERAELLKAIETQAQTMSSTRGGGEDSPEHTLQDWLNAAEEVMPNNPRTRTSQSQQSAPASGKDSKANQTKNNRASFFGVIIMLALLLTILGVLYIAYTSIHNELKTVMANKVDAVKEIKELKASVEKLQTDVAASGKGQMFEDLQNRVALLEKELKSLQEKMSKQSVAVVGTAQLPNNVVTTDVLDAKLKEYTKGIDAKLEKILKHLNLTMNDDDATPAKAKDEETQSKVTVSKEEADEQVAEPKAPTVKPMDQPVVRLVQKAPEPKQPSAPEKPKAAAAPLKNYTQDVKWLMSQPAFNFTLQLASMGDRASIQKVVENKGLQGTKIIPQERNGEQNYVLVTGSYATRQQAENAASTYKSKFSISPWIRKIKDLSSRVK</sequence>
<evidence type="ECO:0000313" key="5">
    <source>
        <dbReference type="EMBL" id="KDN94934.1"/>
    </source>
</evidence>
<name>A0A066ZRN2_HYDMR</name>
<dbReference type="Pfam" id="PF05036">
    <property type="entry name" value="SPOR"/>
    <property type="match status" value="1"/>
</dbReference>
<feature type="coiled-coil region" evidence="1">
    <location>
        <begin position="121"/>
        <end position="178"/>
    </location>
</feature>
<dbReference type="STRING" id="28885.EI16_01065"/>
<dbReference type="Proteomes" id="UP000027341">
    <property type="component" value="Unassembled WGS sequence"/>
</dbReference>
<comment type="caution">
    <text evidence="5">The sequence shown here is derived from an EMBL/GenBank/DDBJ whole genome shotgun (WGS) entry which is preliminary data.</text>
</comment>
<evidence type="ECO:0000256" key="2">
    <source>
        <dbReference type="SAM" id="MobiDB-lite"/>
    </source>
</evidence>
<feature type="compositionally biased region" description="Basic and acidic residues" evidence="2">
    <location>
        <begin position="230"/>
        <end position="245"/>
    </location>
</feature>
<feature type="region of interest" description="Disordered" evidence="2">
    <location>
        <begin position="223"/>
        <end position="257"/>
    </location>
</feature>
<feature type="domain" description="SPOR" evidence="4">
    <location>
        <begin position="304"/>
        <end position="381"/>
    </location>
</feature>
<keyword evidence="3" id="KW-0812">Transmembrane</keyword>
<feature type="compositionally biased region" description="Basic and acidic residues" evidence="2">
    <location>
        <begin position="32"/>
        <end position="41"/>
    </location>
</feature>
<dbReference type="AlphaFoldDB" id="A0A066ZRN2"/>
<dbReference type="GO" id="GO:0042834">
    <property type="term" value="F:peptidoglycan binding"/>
    <property type="evidence" value="ECO:0007669"/>
    <property type="project" value="InterPro"/>
</dbReference>
<evidence type="ECO:0000313" key="6">
    <source>
        <dbReference type="Proteomes" id="UP000027341"/>
    </source>
</evidence>
<protein>
    <recommendedName>
        <fullName evidence="4">SPOR domain-containing protein</fullName>
    </recommendedName>
</protein>
<dbReference type="RefSeq" id="WP_029908535.1">
    <property type="nucleotide sequence ID" value="NZ_AP020335.1"/>
</dbReference>
<organism evidence="5 6">
    <name type="scientific">Hydrogenovibrio marinus</name>
    <dbReference type="NCBI Taxonomy" id="28885"/>
    <lineage>
        <taxon>Bacteria</taxon>
        <taxon>Pseudomonadati</taxon>
        <taxon>Pseudomonadota</taxon>
        <taxon>Gammaproteobacteria</taxon>
        <taxon>Thiotrichales</taxon>
        <taxon>Piscirickettsiaceae</taxon>
        <taxon>Hydrogenovibrio</taxon>
    </lineage>
</organism>
<dbReference type="InterPro" id="IPR007730">
    <property type="entry name" value="SPOR-like_dom"/>
</dbReference>
<keyword evidence="1" id="KW-0175">Coiled coil</keyword>
<dbReference type="EMBL" id="JMIU01000001">
    <property type="protein sequence ID" value="KDN94934.1"/>
    <property type="molecule type" value="Genomic_DNA"/>
</dbReference>
<dbReference type="InterPro" id="IPR036680">
    <property type="entry name" value="SPOR-like_sf"/>
</dbReference>
<feature type="region of interest" description="Disordered" evidence="2">
    <location>
        <begin position="19"/>
        <end position="78"/>
    </location>
</feature>
<feature type="compositionally biased region" description="Polar residues" evidence="2">
    <location>
        <begin position="55"/>
        <end position="68"/>
    </location>
</feature>
<keyword evidence="6" id="KW-1185">Reference proteome</keyword>
<feature type="transmembrane region" description="Helical" evidence="3">
    <location>
        <begin position="84"/>
        <end position="107"/>
    </location>
</feature>
<accession>A0A066ZRN2</accession>
<dbReference type="SUPFAM" id="SSF110997">
    <property type="entry name" value="Sporulation related repeat"/>
    <property type="match status" value="1"/>
</dbReference>
<dbReference type="PROSITE" id="PS51724">
    <property type="entry name" value="SPOR"/>
    <property type="match status" value="1"/>
</dbReference>
<evidence type="ECO:0000259" key="4">
    <source>
        <dbReference type="PROSITE" id="PS51724"/>
    </source>
</evidence>
<keyword evidence="3" id="KW-0472">Membrane</keyword>
<proteinExistence type="predicted"/>